<dbReference type="InterPro" id="IPR046357">
    <property type="entry name" value="PPIase_dom_sf"/>
</dbReference>
<dbReference type="EC" id="5.2.1.8" evidence="6"/>
<evidence type="ECO:0000313" key="9">
    <source>
        <dbReference type="Proteomes" id="UP000234845"/>
    </source>
</evidence>
<dbReference type="RefSeq" id="WP_101522191.1">
    <property type="nucleotide sequence ID" value="NZ_PKLZ01000011.1"/>
</dbReference>
<evidence type="ECO:0000256" key="5">
    <source>
        <dbReference type="PROSITE-ProRule" id="PRU00277"/>
    </source>
</evidence>
<evidence type="ECO:0000256" key="2">
    <source>
        <dbReference type="ARBA" id="ARBA00006577"/>
    </source>
</evidence>
<keyword evidence="9" id="KW-1185">Reference proteome</keyword>
<dbReference type="AlphaFoldDB" id="A0A2N5XZQ9"/>
<dbReference type="EMBL" id="PKLZ01000011">
    <property type="protein sequence ID" value="PLW81628.1"/>
    <property type="molecule type" value="Genomic_DNA"/>
</dbReference>
<evidence type="ECO:0000259" key="7">
    <source>
        <dbReference type="PROSITE" id="PS50059"/>
    </source>
</evidence>
<protein>
    <recommendedName>
        <fullName evidence="6">Peptidyl-prolyl cis-trans isomerase</fullName>
        <ecNumber evidence="6">5.2.1.8</ecNumber>
    </recommendedName>
</protein>
<dbReference type="SUPFAM" id="SSF54534">
    <property type="entry name" value="FKBP-like"/>
    <property type="match status" value="1"/>
</dbReference>
<dbReference type="Proteomes" id="UP000234845">
    <property type="component" value="Unassembled WGS sequence"/>
</dbReference>
<evidence type="ECO:0000256" key="6">
    <source>
        <dbReference type="RuleBase" id="RU003915"/>
    </source>
</evidence>
<dbReference type="PANTHER" id="PTHR47861">
    <property type="entry name" value="FKBP-TYPE PEPTIDYL-PROLYL CIS-TRANS ISOMERASE SLYD"/>
    <property type="match status" value="1"/>
</dbReference>
<comment type="catalytic activity">
    <reaction evidence="1 5 6">
        <text>[protein]-peptidylproline (omega=180) = [protein]-peptidylproline (omega=0)</text>
        <dbReference type="Rhea" id="RHEA:16237"/>
        <dbReference type="Rhea" id="RHEA-COMP:10747"/>
        <dbReference type="Rhea" id="RHEA-COMP:10748"/>
        <dbReference type="ChEBI" id="CHEBI:83833"/>
        <dbReference type="ChEBI" id="CHEBI:83834"/>
        <dbReference type="EC" id="5.2.1.8"/>
    </reaction>
</comment>
<dbReference type="Pfam" id="PF00254">
    <property type="entry name" value="FKBP_C"/>
    <property type="match status" value="1"/>
</dbReference>
<dbReference type="InterPro" id="IPR001179">
    <property type="entry name" value="PPIase_FKBP_dom"/>
</dbReference>
<feature type="domain" description="PPIase FKBP-type" evidence="7">
    <location>
        <begin position="11"/>
        <end position="105"/>
    </location>
</feature>
<evidence type="ECO:0000256" key="4">
    <source>
        <dbReference type="ARBA" id="ARBA00023235"/>
    </source>
</evidence>
<keyword evidence="4 5" id="KW-0413">Isomerase</keyword>
<dbReference type="PANTHER" id="PTHR47861:SF4">
    <property type="entry name" value="FKBP-TYPE 16 KDA PEPTIDYL-PROLYL CIS-TRANS ISOMERASE"/>
    <property type="match status" value="1"/>
</dbReference>
<dbReference type="OrthoDB" id="9808891at2"/>
<organism evidence="8 9">
    <name type="scientific">Kineobactrum sediminis</name>
    <dbReference type="NCBI Taxonomy" id="1905677"/>
    <lineage>
        <taxon>Bacteria</taxon>
        <taxon>Pseudomonadati</taxon>
        <taxon>Pseudomonadota</taxon>
        <taxon>Gammaproteobacteria</taxon>
        <taxon>Cellvibrionales</taxon>
        <taxon>Halieaceae</taxon>
        <taxon>Kineobactrum</taxon>
    </lineage>
</organism>
<dbReference type="GO" id="GO:0003755">
    <property type="term" value="F:peptidyl-prolyl cis-trans isomerase activity"/>
    <property type="evidence" value="ECO:0007669"/>
    <property type="project" value="UniProtKB-UniRule"/>
</dbReference>
<comment type="caution">
    <text evidence="8">The sequence shown here is derived from an EMBL/GenBank/DDBJ whole genome shotgun (WGS) entry which is preliminary data.</text>
</comment>
<dbReference type="InterPro" id="IPR048261">
    <property type="entry name" value="SlpA/SlyD-like_ins_sf"/>
</dbReference>
<comment type="similarity">
    <text evidence="2 6">Belongs to the FKBP-type PPIase family.</text>
</comment>
<accession>A0A2N5XZQ9</accession>
<dbReference type="PROSITE" id="PS50059">
    <property type="entry name" value="FKBP_PPIASE"/>
    <property type="match status" value="1"/>
</dbReference>
<proteinExistence type="inferred from homology"/>
<dbReference type="Gene3D" id="3.10.50.40">
    <property type="match status" value="1"/>
</dbReference>
<evidence type="ECO:0000313" key="8">
    <source>
        <dbReference type="EMBL" id="PLW81628.1"/>
    </source>
</evidence>
<gene>
    <name evidence="8" type="ORF">CWI75_14245</name>
</gene>
<name>A0A2N5XZQ9_9GAMM</name>
<dbReference type="Gene3D" id="2.40.10.330">
    <property type="match status" value="1"/>
</dbReference>
<keyword evidence="3 5" id="KW-0697">Rotamase</keyword>
<evidence type="ECO:0000256" key="3">
    <source>
        <dbReference type="ARBA" id="ARBA00023110"/>
    </source>
</evidence>
<evidence type="ECO:0000256" key="1">
    <source>
        <dbReference type="ARBA" id="ARBA00000971"/>
    </source>
</evidence>
<sequence>MNTLAVAVGEGTRVFLNFSVSLEDGSEVDTNFGAEPVDFVVGDGSLLPGFEQRLIGMAPGERQLFKVPPEDAFGQPNDNNVQVMSRQHFDDDAGLEIGVMFAFADAAGGELPGLVVAFDDAEVTVDFNHPLAGRNILFDVLIHRVEPAELH</sequence>
<reference evidence="9" key="1">
    <citation type="submission" date="2017-11" db="EMBL/GenBank/DDBJ databases">
        <title>The draft genome sequence of Chromatocurvus sp. F02.</title>
        <authorList>
            <person name="Du Z.-J."/>
            <person name="Chang Y.-Q."/>
        </authorList>
    </citation>
    <scope>NUCLEOTIDE SEQUENCE [LARGE SCALE GENOMIC DNA]</scope>
    <source>
        <strain evidence="9">F02</strain>
    </source>
</reference>